<gene>
    <name evidence="3" type="ORF">LVJ94_52515</name>
</gene>
<sequence>MRRGTRWALWAMLTVAIALSSLALAAGPKPKGGGKAGGGKARPRVAVKDAGAGPTASDAASDLSAGDGGSGSPGPAADVKTLDSGARVLRFGELEIEGRLRSPQIVYFLRRVRAEFAAEDLGHRTFLRELSETRKEPNF</sequence>
<dbReference type="Proteomes" id="UP001374803">
    <property type="component" value="Chromosome"/>
</dbReference>
<keyword evidence="2" id="KW-0732">Signal</keyword>
<dbReference type="RefSeq" id="WP_394835155.1">
    <property type="nucleotide sequence ID" value="NZ_CP089929.1"/>
</dbReference>
<organism evidence="3 4">
    <name type="scientific">Pendulispora rubella</name>
    <dbReference type="NCBI Taxonomy" id="2741070"/>
    <lineage>
        <taxon>Bacteria</taxon>
        <taxon>Pseudomonadati</taxon>
        <taxon>Myxococcota</taxon>
        <taxon>Myxococcia</taxon>
        <taxon>Myxococcales</taxon>
        <taxon>Sorangiineae</taxon>
        <taxon>Pendulisporaceae</taxon>
        <taxon>Pendulispora</taxon>
    </lineage>
</organism>
<accession>A0ABZ2L3L6</accession>
<proteinExistence type="predicted"/>
<protein>
    <submittedName>
        <fullName evidence="3">Uncharacterized protein</fullName>
    </submittedName>
</protein>
<keyword evidence="4" id="KW-1185">Reference proteome</keyword>
<feature type="signal peptide" evidence="2">
    <location>
        <begin position="1"/>
        <end position="25"/>
    </location>
</feature>
<feature type="compositionally biased region" description="Low complexity" evidence="1">
    <location>
        <begin position="56"/>
        <end position="65"/>
    </location>
</feature>
<evidence type="ECO:0000256" key="2">
    <source>
        <dbReference type="SAM" id="SignalP"/>
    </source>
</evidence>
<evidence type="ECO:0000256" key="1">
    <source>
        <dbReference type="SAM" id="MobiDB-lite"/>
    </source>
</evidence>
<dbReference type="EMBL" id="CP089983">
    <property type="protein sequence ID" value="WXB05509.1"/>
    <property type="molecule type" value="Genomic_DNA"/>
</dbReference>
<evidence type="ECO:0000313" key="4">
    <source>
        <dbReference type="Proteomes" id="UP001374803"/>
    </source>
</evidence>
<name>A0ABZ2L3L6_9BACT</name>
<feature type="compositionally biased region" description="Gly residues" evidence="1">
    <location>
        <begin position="30"/>
        <end position="40"/>
    </location>
</feature>
<reference evidence="3" key="1">
    <citation type="submission" date="2021-12" db="EMBL/GenBank/DDBJ databases">
        <title>Discovery of the Pendulisporaceae a myxobacterial family with distinct sporulation behavior and unique specialized metabolism.</title>
        <authorList>
            <person name="Garcia R."/>
            <person name="Popoff A."/>
            <person name="Bader C.D."/>
            <person name="Loehr J."/>
            <person name="Walesch S."/>
            <person name="Walt C."/>
            <person name="Boldt J."/>
            <person name="Bunk B."/>
            <person name="Haeckl F.J.F.P.J."/>
            <person name="Gunesch A.P."/>
            <person name="Birkelbach J."/>
            <person name="Nuebel U."/>
            <person name="Pietschmann T."/>
            <person name="Bach T."/>
            <person name="Mueller R."/>
        </authorList>
    </citation>
    <scope>NUCLEOTIDE SEQUENCE</scope>
    <source>
        <strain evidence="3">MSr11367</strain>
    </source>
</reference>
<feature type="region of interest" description="Disordered" evidence="1">
    <location>
        <begin position="29"/>
        <end position="80"/>
    </location>
</feature>
<evidence type="ECO:0000313" key="3">
    <source>
        <dbReference type="EMBL" id="WXB05509.1"/>
    </source>
</evidence>
<feature type="chain" id="PRO_5047432165" evidence="2">
    <location>
        <begin position="26"/>
        <end position="139"/>
    </location>
</feature>